<dbReference type="GO" id="GO:0005737">
    <property type="term" value="C:cytoplasm"/>
    <property type="evidence" value="ECO:0007669"/>
    <property type="project" value="UniProtKB-SubCell"/>
</dbReference>
<name>A0A9X1WMZ0_9CORY</name>
<dbReference type="Gene3D" id="2.40.50.140">
    <property type="entry name" value="Nucleic acid-binding proteins"/>
    <property type="match status" value="1"/>
</dbReference>
<feature type="region of interest" description="Domain III" evidence="6">
    <location>
        <begin position="155"/>
        <end position="206"/>
    </location>
</feature>
<feature type="region of interest" description="Flexible linker" evidence="6">
    <location>
        <begin position="142"/>
        <end position="154"/>
    </location>
</feature>
<comment type="function">
    <text evidence="6">The RuvA-RuvB-RuvC complex processes Holliday junction (HJ) DNA during genetic recombination and DNA repair, while the RuvA-RuvB complex plays an important role in the rescue of blocked DNA replication forks via replication fork reversal (RFR). RuvA specifically binds to HJ cruciform DNA, conferring on it an open structure. The RuvB hexamer acts as an ATP-dependent pump, pulling dsDNA into and through the RuvAB complex. HJ branch migration allows RuvC to scan DNA until it finds its consensus sequence, where it cleaves and resolves the cruciform DNA.</text>
</comment>
<dbReference type="InterPro" id="IPR000085">
    <property type="entry name" value="RuvA"/>
</dbReference>
<proteinExistence type="inferred from homology"/>
<dbReference type="RefSeq" id="WP_244805323.1">
    <property type="nucleotide sequence ID" value="NZ_JALIEA010000017.1"/>
</dbReference>
<dbReference type="GO" id="GO:0005524">
    <property type="term" value="F:ATP binding"/>
    <property type="evidence" value="ECO:0007669"/>
    <property type="project" value="InterPro"/>
</dbReference>
<evidence type="ECO:0000313" key="9">
    <source>
        <dbReference type="EMBL" id="MCJ7859607.1"/>
    </source>
</evidence>
<dbReference type="HAMAP" id="MF_00031">
    <property type="entry name" value="DNA_HJ_migration_RuvA"/>
    <property type="match status" value="1"/>
</dbReference>
<dbReference type="Pfam" id="PF14520">
    <property type="entry name" value="HHH_5"/>
    <property type="match status" value="1"/>
</dbReference>
<dbReference type="Gene3D" id="1.10.8.10">
    <property type="entry name" value="DNA helicase RuvA subunit, C-terminal domain"/>
    <property type="match status" value="1"/>
</dbReference>
<dbReference type="InterPro" id="IPR013849">
    <property type="entry name" value="DNA_helicase_Holl-junc_RuvA_I"/>
</dbReference>
<evidence type="ECO:0000256" key="4">
    <source>
        <dbReference type="ARBA" id="ARBA00023172"/>
    </source>
</evidence>
<reference evidence="9" key="1">
    <citation type="submission" date="2022-04" db="EMBL/GenBank/DDBJ databases">
        <title>Corynebacterium kalidii LD5P10.</title>
        <authorList>
            <person name="Sun J.Q."/>
        </authorList>
    </citation>
    <scope>NUCLEOTIDE SEQUENCE</scope>
    <source>
        <strain evidence="9">LD5P10</strain>
    </source>
</reference>
<comment type="subunit">
    <text evidence="6">Homotetramer. Forms an RuvA(8)-RuvB(12)-Holliday junction (HJ) complex. HJ DNA is sandwiched between 2 RuvA tetramers; dsDNA enters through RuvA and exits via RuvB. An RuvB hexamer assembles on each DNA strand where it exits the tetramer. Each RuvB hexamer is contacted by two RuvA subunits (via domain III) on 2 adjacent RuvB subunits; this complex drives branch migration. In the full resolvosome a probable DNA-RuvA(4)-RuvB(12)-RuvC(2) complex forms which resolves the HJ.</text>
</comment>
<dbReference type="GO" id="GO:0048476">
    <property type="term" value="C:Holliday junction resolvase complex"/>
    <property type="evidence" value="ECO:0007669"/>
    <property type="project" value="UniProtKB-UniRule"/>
</dbReference>
<dbReference type="SUPFAM" id="SSF50249">
    <property type="entry name" value="Nucleic acid-binding proteins"/>
    <property type="match status" value="1"/>
</dbReference>
<comment type="domain">
    <text evidence="6">Has three domains with a flexible linker between the domains II and III and assumes an 'L' shape. Domain III is highly mobile and contacts RuvB.</text>
</comment>
<dbReference type="Pfam" id="PF07499">
    <property type="entry name" value="RuvA_C"/>
    <property type="match status" value="1"/>
</dbReference>
<keyword evidence="4 6" id="KW-0233">DNA recombination</keyword>
<sequence>MIASLRGTVIDKGLDSVVIECAGVGYLCQATAPTLATLARGEEAFVLTTLVVREDSQTLFAFPDVPSREVFGLLQSVSGVGARLAMGVMSVLNPAELSRAVADGDVKALQRAPGVGKRLAERMAVDLKGKLDGYAAAPVAAAGHGPDVAGGAGAAGDTGRQVAEALTGLGFTERDADNVLRELGDIEGQDTAAVLRQALARLGGRR</sequence>
<evidence type="ECO:0000256" key="2">
    <source>
        <dbReference type="ARBA" id="ARBA00022763"/>
    </source>
</evidence>
<comment type="caution">
    <text evidence="6">Lacks conserved residue(s) required for the propagation of feature annotation.</text>
</comment>
<evidence type="ECO:0000259" key="7">
    <source>
        <dbReference type="Pfam" id="PF01330"/>
    </source>
</evidence>
<keyword evidence="2 6" id="KW-0227">DNA damage</keyword>
<feature type="region of interest" description="Domain II" evidence="6">
    <location>
        <begin position="64"/>
        <end position="141"/>
    </location>
</feature>
<dbReference type="AlphaFoldDB" id="A0A9X1WMZ0"/>
<accession>A0A9X1WMZ0</accession>
<dbReference type="NCBIfam" id="TIGR00084">
    <property type="entry name" value="ruvA"/>
    <property type="match status" value="1"/>
</dbReference>
<dbReference type="SUPFAM" id="SSF47781">
    <property type="entry name" value="RuvA domain 2-like"/>
    <property type="match status" value="1"/>
</dbReference>
<dbReference type="EMBL" id="JALIEA010000017">
    <property type="protein sequence ID" value="MCJ7859607.1"/>
    <property type="molecule type" value="Genomic_DNA"/>
</dbReference>
<protein>
    <recommendedName>
        <fullName evidence="6">Holliday junction branch migration complex subunit RuvA</fullName>
    </recommendedName>
</protein>
<dbReference type="GO" id="GO:0006281">
    <property type="term" value="P:DNA repair"/>
    <property type="evidence" value="ECO:0007669"/>
    <property type="project" value="UniProtKB-UniRule"/>
</dbReference>
<dbReference type="InterPro" id="IPR010994">
    <property type="entry name" value="RuvA_2-like"/>
</dbReference>
<dbReference type="GO" id="GO:0000400">
    <property type="term" value="F:four-way junction DNA binding"/>
    <property type="evidence" value="ECO:0007669"/>
    <property type="project" value="UniProtKB-UniRule"/>
</dbReference>
<dbReference type="Gene3D" id="1.10.150.20">
    <property type="entry name" value="5' to 3' exonuclease, C-terminal subdomain"/>
    <property type="match status" value="1"/>
</dbReference>
<evidence type="ECO:0000256" key="6">
    <source>
        <dbReference type="HAMAP-Rule" id="MF_00031"/>
    </source>
</evidence>
<dbReference type="GO" id="GO:0009379">
    <property type="term" value="C:Holliday junction helicase complex"/>
    <property type="evidence" value="ECO:0007669"/>
    <property type="project" value="InterPro"/>
</dbReference>
<evidence type="ECO:0000259" key="8">
    <source>
        <dbReference type="Pfam" id="PF07499"/>
    </source>
</evidence>
<organism evidence="9 10">
    <name type="scientific">Corynebacterium kalidii</name>
    <dbReference type="NCBI Taxonomy" id="2931982"/>
    <lineage>
        <taxon>Bacteria</taxon>
        <taxon>Bacillati</taxon>
        <taxon>Actinomycetota</taxon>
        <taxon>Actinomycetes</taxon>
        <taxon>Mycobacteriales</taxon>
        <taxon>Corynebacteriaceae</taxon>
        <taxon>Corynebacterium</taxon>
    </lineage>
</organism>
<dbReference type="Pfam" id="PF01330">
    <property type="entry name" value="RuvA_N"/>
    <property type="match status" value="1"/>
</dbReference>
<keyword evidence="1 6" id="KW-0963">Cytoplasm</keyword>
<dbReference type="GO" id="GO:0009378">
    <property type="term" value="F:four-way junction helicase activity"/>
    <property type="evidence" value="ECO:0007669"/>
    <property type="project" value="InterPro"/>
</dbReference>
<dbReference type="GO" id="GO:0006310">
    <property type="term" value="P:DNA recombination"/>
    <property type="evidence" value="ECO:0007669"/>
    <property type="project" value="UniProtKB-UniRule"/>
</dbReference>
<evidence type="ECO:0000256" key="5">
    <source>
        <dbReference type="ARBA" id="ARBA00023204"/>
    </source>
</evidence>
<gene>
    <name evidence="6 9" type="primary">ruvA</name>
    <name evidence="9" type="ORF">MUN33_12960</name>
</gene>
<feature type="domain" description="DNA helicase Holliday junction RuvA type" evidence="7">
    <location>
        <begin position="1"/>
        <end position="60"/>
    </location>
</feature>
<dbReference type="Proteomes" id="UP001139207">
    <property type="component" value="Unassembled WGS sequence"/>
</dbReference>
<keyword evidence="3 6" id="KW-0238">DNA-binding</keyword>
<comment type="subcellular location">
    <subcellularLocation>
        <location evidence="6">Cytoplasm</location>
    </subcellularLocation>
</comment>
<feature type="domain" description="Holliday junction DNA helicase RuvA C-terminal" evidence="8">
    <location>
        <begin position="161"/>
        <end position="202"/>
    </location>
</feature>
<evidence type="ECO:0000256" key="1">
    <source>
        <dbReference type="ARBA" id="ARBA00022490"/>
    </source>
</evidence>
<evidence type="ECO:0000256" key="3">
    <source>
        <dbReference type="ARBA" id="ARBA00023125"/>
    </source>
</evidence>
<dbReference type="InterPro" id="IPR036267">
    <property type="entry name" value="RuvA_C_sf"/>
</dbReference>
<dbReference type="SUPFAM" id="SSF46929">
    <property type="entry name" value="DNA helicase RuvA subunit, C-terminal domain"/>
    <property type="match status" value="1"/>
</dbReference>
<keyword evidence="10" id="KW-1185">Reference proteome</keyword>
<evidence type="ECO:0000313" key="10">
    <source>
        <dbReference type="Proteomes" id="UP001139207"/>
    </source>
</evidence>
<comment type="similarity">
    <text evidence="6">Belongs to the RuvA family.</text>
</comment>
<dbReference type="CDD" id="cd14332">
    <property type="entry name" value="UBA_RuvA_C"/>
    <property type="match status" value="1"/>
</dbReference>
<comment type="caution">
    <text evidence="9">The sequence shown here is derived from an EMBL/GenBank/DDBJ whole genome shotgun (WGS) entry which is preliminary data.</text>
</comment>
<dbReference type="InterPro" id="IPR012340">
    <property type="entry name" value="NA-bd_OB-fold"/>
</dbReference>
<keyword evidence="5 6" id="KW-0234">DNA repair</keyword>
<dbReference type="InterPro" id="IPR011114">
    <property type="entry name" value="RuvA_C"/>
</dbReference>